<name>A0AAV2VQ66_9VIBR</name>
<dbReference type="RefSeq" id="WP_022611631.1">
    <property type="nucleotide sequence ID" value="NZ_LK391965.1"/>
</dbReference>
<sequence length="378" mass="41522">MKTLQSVWTGEQWKGLEDIRALDSENTLALLFGSLDSSQEAIKRLREAMPNTLLTGCTTAGEVSGLQVHENALVATFVCFEKTPIRMLRLRITDEHADQKDVGIQMAKQLMETDNLKHILVLSDGLHVNGCQLTEGFECAVPDHIKVTGGLAGDNEAFEKTLVLYQDEVEEKQVVAVGFYGDAISVSYGSRGGWSSFGLQRKITHSEDNVLYELDDENALDIYKSYLGELACELPASGLRFPLEITEPTKSTKLVRTLLGIDETTGSITFAGNVPRGATAMLMRANVDSLIDGAQDAAEVCRDHLDGSPQFAILISCVGRKLLLKQLVEDEIEVVNEELGDQTLLCGFYSYGEIAPYDKNFPSELHNQTMTITAFSES</sequence>
<dbReference type="AlphaFoldDB" id="A0AAV2VQ66"/>
<dbReference type="PANTHER" id="PTHR40252">
    <property type="entry name" value="BLR0328 PROTEIN"/>
    <property type="match status" value="1"/>
</dbReference>
<proteinExistence type="predicted"/>
<comment type="caution">
    <text evidence="3">The sequence shown here is derived from an EMBL/GenBank/DDBJ whole genome shotgun (WGS) entry which is preliminary data.</text>
</comment>
<dbReference type="SMART" id="SM00897">
    <property type="entry name" value="FIST"/>
    <property type="match status" value="1"/>
</dbReference>
<dbReference type="Proteomes" id="UP000018211">
    <property type="component" value="Unassembled WGS sequence"/>
</dbReference>
<evidence type="ECO:0000259" key="1">
    <source>
        <dbReference type="SMART" id="SM00897"/>
    </source>
</evidence>
<evidence type="ECO:0000259" key="2">
    <source>
        <dbReference type="SMART" id="SM01204"/>
    </source>
</evidence>
<dbReference type="InterPro" id="IPR019494">
    <property type="entry name" value="FIST_C"/>
</dbReference>
<dbReference type="SMART" id="SM01204">
    <property type="entry name" value="FIST_C"/>
    <property type="match status" value="1"/>
</dbReference>
<dbReference type="Pfam" id="PF10442">
    <property type="entry name" value="FIST_C"/>
    <property type="match status" value="1"/>
</dbReference>
<evidence type="ECO:0000313" key="3">
    <source>
        <dbReference type="EMBL" id="CCO46544.1"/>
    </source>
</evidence>
<protein>
    <submittedName>
        <fullName evidence="3">FIST domain protein</fullName>
    </submittedName>
</protein>
<reference evidence="3 4" key="1">
    <citation type="journal article" date="2013" name="ISME J.">
        <title>Comparative genomics of pathogenic lineages of Vibrio nigripulchritudo identifies virulence-associated traits.</title>
        <authorList>
            <person name="Goudenege D."/>
            <person name="Labreuche Y."/>
            <person name="Krin E."/>
            <person name="Ansquer D."/>
            <person name="Mangenot S."/>
            <person name="Calteau A."/>
            <person name="Medigue C."/>
            <person name="Mazel D."/>
            <person name="Polz M.F."/>
            <person name="Le Roux F."/>
        </authorList>
    </citation>
    <scope>NUCLEOTIDE SEQUENCE [LARGE SCALE GENOMIC DNA]</scope>
    <source>
        <strain evidence="3 4">SOn1</strain>
    </source>
</reference>
<organism evidence="3 4">
    <name type="scientific">Vibrio nigripulchritudo SOn1</name>
    <dbReference type="NCBI Taxonomy" id="1238450"/>
    <lineage>
        <taxon>Bacteria</taxon>
        <taxon>Pseudomonadati</taxon>
        <taxon>Pseudomonadota</taxon>
        <taxon>Gammaproteobacteria</taxon>
        <taxon>Vibrionales</taxon>
        <taxon>Vibrionaceae</taxon>
        <taxon>Vibrio</taxon>
    </lineage>
</organism>
<feature type="domain" description="FIST" evidence="1">
    <location>
        <begin position="25"/>
        <end position="218"/>
    </location>
</feature>
<dbReference type="PANTHER" id="PTHR40252:SF2">
    <property type="entry name" value="BLR0328 PROTEIN"/>
    <property type="match status" value="1"/>
</dbReference>
<dbReference type="InterPro" id="IPR013702">
    <property type="entry name" value="FIST_domain_N"/>
</dbReference>
<dbReference type="Pfam" id="PF08495">
    <property type="entry name" value="FIST"/>
    <property type="match status" value="1"/>
</dbReference>
<accession>A0AAV2VQ66</accession>
<feature type="domain" description="FIST C-domain" evidence="2">
    <location>
        <begin position="219"/>
        <end position="357"/>
    </location>
</feature>
<gene>
    <name evidence="3" type="ORF">VIBNISOn1_1810003</name>
</gene>
<evidence type="ECO:0000313" key="4">
    <source>
        <dbReference type="Proteomes" id="UP000018211"/>
    </source>
</evidence>
<dbReference type="EMBL" id="CAOF01000092">
    <property type="protein sequence ID" value="CCO46544.1"/>
    <property type="molecule type" value="Genomic_DNA"/>
</dbReference>